<dbReference type="Proteomes" id="UP000823941">
    <property type="component" value="Chromosome 7"/>
</dbReference>
<accession>A0ABQ7QVS8</accession>
<dbReference type="InterPro" id="IPR011989">
    <property type="entry name" value="ARM-like"/>
</dbReference>
<keyword evidence="3" id="KW-1185">Reference proteome</keyword>
<dbReference type="InterPro" id="IPR016024">
    <property type="entry name" value="ARM-type_fold"/>
</dbReference>
<comment type="caution">
    <text evidence="2">The sequence shown here is derived from an EMBL/GenBank/DDBJ whole genome shotgun (WGS) entry which is preliminary data.</text>
</comment>
<evidence type="ECO:0008006" key="4">
    <source>
        <dbReference type="Google" id="ProtNLM"/>
    </source>
</evidence>
<comment type="similarity">
    <text evidence="1">Belongs to the HEATR5 family.</text>
</comment>
<dbReference type="InterPro" id="IPR040108">
    <property type="entry name" value="Laa1/Sip1/HEATR5"/>
</dbReference>
<proteinExistence type="inferred from homology"/>
<evidence type="ECO:0000256" key="1">
    <source>
        <dbReference type="ARBA" id="ARBA00008304"/>
    </source>
</evidence>
<reference evidence="2 3" key="1">
    <citation type="submission" date="2021-06" db="EMBL/GenBank/DDBJ databases">
        <title>A haploid diamondback moth (Plutella xylostella L.) genome assembly resolves 31 chromosomes and identifies a diamide resistance mutation.</title>
        <authorList>
            <person name="Ward C.M."/>
            <person name="Perry K.D."/>
            <person name="Baker G."/>
            <person name="Powis K."/>
            <person name="Heckel D.G."/>
            <person name="Baxter S.W."/>
        </authorList>
    </citation>
    <scope>NUCLEOTIDE SEQUENCE [LARGE SCALE GENOMIC DNA]</scope>
    <source>
        <strain evidence="2 3">LV</strain>
        <tissue evidence="2">Single pupa</tissue>
    </source>
</reference>
<evidence type="ECO:0000313" key="2">
    <source>
        <dbReference type="EMBL" id="KAG7309153.1"/>
    </source>
</evidence>
<dbReference type="PANTHER" id="PTHR21663:SF0">
    <property type="entry name" value="HEAT REPEAT-CONTAINING PROTEIN 5B"/>
    <property type="match status" value="1"/>
</dbReference>
<name>A0ABQ7QVS8_PLUXY</name>
<dbReference type="SUPFAM" id="SSF48371">
    <property type="entry name" value="ARM repeat"/>
    <property type="match status" value="1"/>
</dbReference>
<dbReference type="Pfam" id="PF20210">
    <property type="entry name" value="Laa1_Sip1_HTR5"/>
    <property type="match status" value="2"/>
</dbReference>
<dbReference type="EMBL" id="JAHIBW010000007">
    <property type="protein sequence ID" value="KAG7309153.1"/>
    <property type="molecule type" value="Genomic_DNA"/>
</dbReference>
<dbReference type="PANTHER" id="PTHR21663">
    <property type="entry name" value="HYPOTHETICAL HEAT DOMAIN-CONTAINING"/>
    <property type="match status" value="1"/>
</dbReference>
<sequence>MLRHALHPRDTILLGEASWIYETDHAEIEEQLISPLSASGSGALEHDPCALYLRSDAQPLGVAVVDAAVTLFPLVFARAANKHRQQMLEHFAECIKMSKGSRQEAIQINVYTALLMALKTLAEMKLSLGQDSVKTVATEMIMAGLSSPSVLVRAAAASCAGRLCPCVSEAEAQALWERILRAQAAKGASRAGHMAALGAVARARGTVTAAALTQLKRASGDATQQLQVWSLHALCVIVDTTGGMFRAHVDSTLSLAMNLLLCSLYHKHGRYLRVWSLHALCVIVDTTGGMFRAHVDSTLSLAMNLLLNSTPLYEELHRCIGRLLSALMTVVGPELQGSAMSMLGRFSCACAVLRACGGAGARSEALGCLQQLHLFTDRRQPPARPEDLGSSDLVVRRAALSYIRQMSQKEAKEILQITPDPNATLNPYRAAVCPCGSSNLQARMIADPSSASHMLSNVRLRLGDAIAFLYLVVRRAALSYIRQMSQKEAKEILQITPDPNATLNPYRGVILTEAGLLAALFAYLDMERDEAALSYTRDTLTCCLLAPSIRDWLMLAKRVLTIKLEDNSSQGDDMDDGDDDQVQFHADDTSTHPPVQARWSTRVFAMECIQKIMTMCEASGEPAHFDLVKAKEKLATNPEGDYLSLHLSDLVRMAFVGATGEADALRLSGLKTLQMIIQLFARAPEPDFHGHLLLEQYQAQMIIQLFARAPEPDFHGHLLLEQYQAQMIIQLFARAPEPDFHGHLLLEQYQAQVGAALRPAFSGDTASHVTAAACDVCSAWIGCGVARDINDLRRVHQLLVSSLVKLNTKGNTTLIYNESMATLEKLSILKAWAEVYIVAMVSHGGAPGSYVRQLHARAPATRAALAHWSAQLTHNKVDNSSYMPEESDDDFGDFESKGESLLRLVAPELDSLGDNWLAALRDHALLSLPPEFSSQLPHGGGAFYLAETGGASRAHYRRAWPALLLAAALRFNKQTASTDSKEDADNKAVKTKTENGNCEFFEPMDERFHLLFGICMEALCAQRDLSSDNTINVLQSLVTLLDHADNRARLLKDRALAIEVCQILHRAALTQESVEALLLAADALKLVIIGAKEQLNTKMEAKMKELAPSETPTPPAVLEAIHTLGEGGVTGTLAADSSLAFAGVEAALQLLLRRLPALSPTAQHRSVGVIGERRGQNKNIYVSY</sequence>
<dbReference type="InterPro" id="IPR046837">
    <property type="entry name" value="Laa1/Sip1/HEATR5-like_HEAT"/>
</dbReference>
<protein>
    <recommendedName>
        <fullName evidence="4">HEAT repeat-containing protein 5B</fullName>
    </recommendedName>
</protein>
<gene>
    <name evidence="2" type="ORF">JYU34_005075</name>
</gene>
<evidence type="ECO:0000313" key="3">
    <source>
        <dbReference type="Proteomes" id="UP000823941"/>
    </source>
</evidence>
<organism evidence="2 3">
    <name type="scientific">Plutella xylostella</name>
    <name type="common">Diamondback moth</name>
    <name type="synonym">Plutella maculipennis</name>
    <dbReference type="NCBI Taxonomy" id="51655"/>
    <lineage>
        <taxon>Eukaryota</taxon>
        <taxon>Metazoa</taxon>
        <taxon>Ecdysozoa</taxon>
        <taxon>Arthropoda</taxon>
        <taxon>Hexapoda</taxon>
        <taxon>Insecta</taxon>
        <taxon>Pterygota</taxon>
        <taxon>Neoptera</taxon>
        <taxon>Endopterygota</taxon>
        <taxon>Lepidoptera</taxon>
        <taxon>Glossata</taxon>
        <taxon>Ditrysia</taxon>
        <taxon>Yponomeutoidea</taxon>
        <taxon>Plutellidae</taxon>
        <taxon>Plutella</taxon>
    </lineage>
</organism>
<dbReference type="Pfam" id="PF25468">
    <property type="entry name" value="HEAT_HEATR5A"/>
    <property type="match status" value="1"/>
</dbReference>
<dbReference type="Gene3D" id="1.25.10.10">
    <property type="entry name" value="Leucine-rich Repeat Variant"/>
    <property type="match status" value="1"/>
</dbReference>